<comment type="caution">
    <text evidence="12">The sequence shown here is derived from an EMBL/GenBank/DDBJ whole genome shotgun (WGS) entry which is preliminary data.</text>
</comment>
<keyword evidence="8 9" id="KW-0624">Polysaccharide degradation</keyword>
<comment type="catalytic activity">
    <reaction evidence="1 9">
        <text>Endohydrolysis of (1-&gt;4)-beta-D-xylosidic linkages in xylans.</text>
        <dbReference type="EC" id="3.2.1.8"/>
    </reaction>
</comment>
<reference evidence="12 13" key="1">
    <citation type="submission" date="2020-09" db="EMBL/GenBank/DDBJ databases">
        <title>Draft genome of Gelidibacter salicanalis PAMC21136.</title>
        <authorList>
            <person name="Park H."/>
        </authorList>
    </citation>
    <scope>NUCLEOTIDE SEQUENCE [LARGE SCALE GENOMIC DNA]</scope>
    <source>
        <strain evidence="12 13">PAMC21136</strain>
    </source>
</reference>
<feature type="signal peptide" evidence="10">
    <location>
        <begin position="1"/>
        <end position="20"/>
    </location>
</feature>
<keyword evidence="4 10" id="KW-0732">Signal</keyword>
<keyword evidence="5 9" id="KW-0378">Hydrolase</keyword>
<dbReference type="PROSITE" id="PS51760">
    <property type="entry name" value="GH10_2"/>
    <property type="match status" value="1"/>
</dbReference>
<evidence type="ECO:0000256" key="8">
    <source>
        <dbReference type="ARBA" id="ARBA00023326"/>
    </source>
</evidence>
<proteinExistence type="inferred from homology"/>
<dbReference type="Pfam" id="PF00331">
    <property type="entry name" value="Glyco_hydro_10"/>
    <property type="match status" value="1"/>
</dbReference>
<dbReference type="InterPro" id="IPR044846">
    <property type="entry name" value="GH10"/>
</dbReference>
<evidence type="ECO:0000256" key="5">
    <source>
        <dbReference type="ARBA" id="ARBA00022801"/>
    </source>
</evidence>
<feature type="chain" id="PRO_5037941753" description="Beta-xylanase" evidence="10">
    <location>
        <begin position="21"/>
        <end position="452"/>
    </location>
</feature>
<protein>
    <recommendedName>
        <fullName evidence="9">Beta-xylanase</fullName>
        <ecNumber evidence="9">3.2.1.8</ecNumber>
    </recommendedName>
</protein>
<dbReference type="EMBL" id="JAEHJZ010000018">
    <property type="protein sequence ID" value="MBJ7880655.1"/>
    <property type="molecule type" value="Genomic_DNA"/>
</dbReference>
<dbReference type="RefSeq" id="WP_199598491.1">
    <property type="nucleotide sequence ID" value="NZ_JAEHJZ010000018.1"/>
</dbReference>
<dbReference type="InterPro" id="IPR017853">
    <property type="entry name" value="GH"/>
</dbReference>
<evidence type="ECO:0000259" key="11">
    <source>
        <dbReference type="PROSITE" id="PS51760"/>
    </source>
</evidence>
<keyword evidence="3" id="KW-0858">Xylan degradation</keyword>
<evidence type="ECO:0000256" key="3">
    <source>
        <dbReference type="ARBA" id="ARBA00022651"/>
    </source>
</evidence>
<keyword evidence="7 9" id="KW-0326">Glycosidase</keyword>
<keyword evidence="6 9" id="KW-0119">Carbohydrate metabolism</keyword>
<dbReference type="Gene3D" id="3.20.20.80">
    <property type="entry name" value="Glycosidases"/>
    <property type="match status" value="1"/>
</dbReference>
<evidence type="ECO:0000313" key="13">
    <source>
        <dbReference type="Proteomes" id="UP000662373"/>
    </source>
</evidence>
<dbReference type="AlphaFoldDB" id="A0A934KRB2"/>
<accession>A0A934KRB2</accession>
<evidence type="ECO:0000256" key="7">
    <source>
        <dbReference type="ARBA" id="ARBA00023295"/>
    </source>
</evidence>
<dbReference type="PANTHER" id="PTHR31490:SF88">
    <property type="entry name" value="BETA-XYLANASE"/>
    <property type="match status" value="1"/>
</dbReference>
<evidence type="ECO:0000256" key="2">
    <source>
        <dbReference type="ARBA" id="ARBA00007495"/>
    </source>
</evidence>
<dbReference type="PROSITE" id="PS51257">
    <property type="entry name" value="PROKAR_LIPOPROTEIN"/>
    <property type="match status" value="1"/>
</dbReference>
<dbReference type="PRINTS" id="PR00134">
    <property type="entry name" value="GLHYDRLASE10"/>
</dbReference>
<dbReference type="SMART" id="SM00633">
    <property type="entry name" value="Glyco_10"/>
    <property type="match status" value="1"/>
</dbReference>
<organism evidence="12 13">
    <name type="scientific">Gelidibacter salicanalis</name>
    <dbReference type="NCBI Taxonomy" id="291193"/>
    <lineage>
        <taxon>Bacteria</taxon>
        <taxon>Pseudomonadati</taxon>
        <taxon>Bacteroidota</taxon>
        <taxon>Flavobacteriia</taxon>
        <taxon>Flavobacteriales</taxon>
        <taxon>Flavobacteriaceae</taxon>
        <taxon>Gelidibacter</taxon>
    </lineage>
</organism>
<dbReference type="GO" id="GO:0045493">
    <property type="term" value="P:xylan catabolic process"/>
    <property type="evidence" value="ECO:0007669"/>
    <property type="project" value="UniProtKB-KW"/>
</dbReference>
<dbReference type="Proteomes" id="UP000662373">
    <property type="component" value="Unassembled WGS sequence"/>
</dbReference>
<gene>
    <name evidence="12" type="ORF">JEM65_08340</name>
</gene>
<keyword evidence="13" id="KW-1185">Reference proteome</keyword>
<evidence type="ECO:0000256" key="9">
    <source>
        <dbReference type="RuleBase" id="RU361174"/>
    </source>
</evidence>
<evidence type="ECO:0000256" key="6">
    <source>
        <dbReference type="ARBA" id="ARBA00023277"/>
    </source>
</evidence>
<dbReference type="PANTHER" id="PTHR31490">
    <property type="entry name" value="GLYCOSYL HYDROLASE"/>
    <property type="match status" value="1"/>
</dbReference>
<comment type="similarity">
    <text evidence="2 9">Belongs to the glycosyl hydrolase 10 (cellulase F) family.</text>
</comment>
<dbReference type="EC" id="3.2.1.8" evidence="9"/>
<evidence type="ECO:0000256" key="1">
    <source>
        <dbReference type="ARBA" id="ARBA00000681"/>
    </source>
</evidence>
<name>A0A934KRB2_9FLAO</name>
<feature type="domain" description="GH10" evidence="11">
    <location>
        <begin position="130"/>
        <end position="450"/>
    </location>
</feature>
<evidence type="ECO:0000313" key="12">
    <source>
        <dbReference type="EMBL" id="MBJ7880655.1"/>
    </source>
</evidence>
<sequence length="452" mass="50249">MKINKLILLFVTTLFLGSCSNDEQGSTIESEVETPVTVKASFSYTISATDPYVAIFQNTTESSFQYQSLWDYGLGEGKVNVGSGLVEVRYNEVGNYTVKFYAVYNGVTTEESKTIKVDENGICPNGLCGSTSSTSLKDAATTFAVGNITRSSWVIGSGKYIELLKNEFNSLTSEYEMKMNVMYPAQGSYNFSAADAIVSFAQANDMYVHGHALIWHNATPSWVENFSGTDAEFEAMVKAYITTTVTRYKGKVRSWDVVNEALEDGSGNPLRKSVFKQKMGDDYIKKCFQFARDADPDVLLFYNDYNMASSATKRAAMFTLVDELGDLIDGVGAQMHISYNGPSASQIKNLADGVISRNLKLHFAELDIRANPNNDLTVLSNDRAKAQSAKYKEVVQIYNSIPLENKFALTVWGVRDNESWLIDFWGNADWPLLFDSNYNKKLSYYGFLGGLQ</sequence>
<dbReference type="InterPro" id="IPR001000">
    <property type="entry name" value="GH10_dom"/>
</dbReference>
<dbReference type="GO" id="GO:0031176">
    <property type="term" value="F:endo-1,4-beta-xylanase activity"/>
    <property type="evidence" value="ECO:0007669"/>
    <property type="project" value="UniProtKB-EC"/>
</dbReference>
<evidence type="ECO:0000256" key="4">
    <source>
        <dbReference type="ARBA" id="ARBA00022729"/>
    </source>
</evidence>
<evidence type="ECO:0000256" key="10">
    <source>
        <dbReference type="SAM" id="SignalP"/>
    </source>
</evidence>
<dbReference type="SUPFAM" id="SSF51445">
    <property type="entry name" value="(Trans)glycosidases"/>
    <property type="match status" value="1"/>
</dbReference>